<dbReference type="EMBL" id="JBHFEH010000001">
    <property type="protein sequence ID" value="KAL2058769.1"/>
    <property type="molecule type" value="Genomic_DNA"/>
</dbReference>
<comment type="caution">
    <text evidence="2">The sequence shown here is derived from an EMBL/GenBank/DDBJ whole genome shotgun (WGS) entry which is preliminary data.</text>
</comment>
<feature type="compositionally biased region" description="Low complexity" evidence="1">
    <location>
        <begin position="93"/>
        <end position="105"/>
    </location>
</feature>
<accession>A0ABR4BLV0</accession>
<sequence length="179" mass="20460">MRPNSRADRGFWQSFCDGAINRSGSISFWSYNHSFQKNRPETKYIGSHYILLNEAQSLEGFSSLFSQLHHYSKAMADNPNPPVPWWLLPSPRYSSTRGQGSSSSQLDGQTTPPRDPLLVYKSQDDEPNDVDQTSQPSQEIKTGLSWLRKRFPGTQFRVKVDEDHDKVSLAIRLLSLPRM</sequence>
<evidence type="ECO:0000313" key="3">
    <source>
        <dbReference type="Proteomes" id="UP001590951"/>
    </source>
</evidence>
<evidence type="ECO:0000313" key="2">
    <source>
        <dbReference type="EMBL" id="KAL2058769.1"/>
    </source>
</evidence>
<protein>
    <submittedName>
        <fullName evidence="2">Uncharacterized protein</fullName>
    </submittedName>
</protein>
<name>A0ABR4BLV0_9LECA</name>
<keyword evidence="3" id="KW-1185">Reference proteome</keyword>
<dbReference type="Proteomes" id="UP001590951">
    <property type="component" value="Unassembled WGS sequence"/>
</dbReference>
<evidence type="ECO:0000256" key="1">
    <source>
        <dbReference type="SAM" id="MobiDB-lite"/>
    </source>
</evidence>
<proteinExistence type="predicted"/>
<feature type="compositionally biased region" description="Polar residues" evidence="1">
    <location>
        <begin position="130"/>
        <end position="139"/>
    </location>
</feature>
<organism evidence="2 3">
    <name type="scientific">Lepraria finkii</name>
    <dbReference type="NCBI Taxonomy" id="1340010"/>
    <lineage>
        <taxon>Eukaryota</taxon>
        <taxon>Fungi</taxon>
        <taxon>Dikarya</taxon>
        <taxon>Ascomycota</taxon>
        <taxon>Pezizomycotina</taxon>
        <taxon>Lecanoromycetes</taxon>
        <taxon>OSLEUM clade</taxon>
        <taxon>Lecanoromycetidae</taxon>
        <taxon>Lecanorales</taxon>
        <taxon>Lecanorineae</taxon>
        <taxon>Stereocaulaceae</taxon>
        <taxon>Lepraria</taxon>
    </lineage>
</organism>
<reference evidence="2 3" key="1">
    <citation type="submission" date="2024-09" db="EMBL/GenBank/DDBJ databases">
        <title>Rethinking Asexuality: The Enigmatic Case of Functional Sexual Genes in Lepraria (Stereocaulaceae).</title>
        <authorList>
            <person name="Doellman M."/>
            <person name="Sun Y."/>
            <person name="Barcenas-Pena A."/>
            <person name="Lumbsch H.T."/>
            <person name="Grewe F."/>
        </authorList>
    </citation>
    <scope>NUCLEOTIDE SEQUENCE [LARGE SCALE GENOMIC DNA]</scope>
    <source>
        <strain evidence="2 3">Grewe 0041</strain>
    </source>
</reference>
<gene>
    <name evidence="2" type="ORF">ABVK25_000060</name>
</gene>
<feature type="region of interest" description="Disordered" evidence="1">
    <location>
        <begin position="93"/>
        <end position="139"/>
    </location>
</feature>